<organism evidence="1">
    <name type="scientific">marine metagenome</name>
    <dbReference type="NCBI Taxonomy" id="408172"/>
    <lineage>
        <taxon>unclassified sequences</taxon>
        <taxon>metagenomes</taxon>
        <taxon>ecological metagenomes</taxon>
    </lineage>
</organism>
<dbReference type="AlphaFoldDB" id="A0A382EUT1"/>
<sequence>MTLIAYGINHSTAPIDIREKVCFGNEIMPDAL</sequence>
<proteinExistence type="predicted"/>
<accession>A0A382EUT1</accession>
<reference evidence="1" key="1">
    <citation type="submission" date="2018-05" db="EMBL/GenBank/DDBJ databases">
        <authorList>
            <person name="Lanie J.A."/>
            <person name="Ng W.-L."/>
            <person name="Kazmierczak K.M."/>
            <person name="Andrzejewski T.M."/>
            <person name="Davidsen T.M."/>
            <person name="Wayne K.J."/>
            <person name="Tettelin H."/>
            <person name="Glass J.I."/>
            <person name="Rusch D."/>
            <person name="Podicherti R."/>
            <person name="Tsui H.-C.T."/>
            <person name="Winkler M.E."/>
        </authorList>
    </citation>
    <scope>NUCLEOTIDE SEQUENCE</scope>
</reference>
<gene>
    <name evidence="1" type="ORF">METZ01_LOCUS207013</name>
</gene>
<evidence type="ECO:0000313" key="1">
    <source>
        <dbReference type="EMBL" id="SVB54159.1"/>
    </source>
</evidence>
<name>A0A382EUT1_9ZZZZ</name>
<dbReference type="EMBL" id="UINC01046313">
    <property type="protein sequence ID" value="SVB54159.1"/>
    <property type="molecule type" value="Genomic_DNA"/>
</dbReference>
<feature type="non-terminal residue" evidence="1">
    <location>
        <position position="32"/>
    </location>
</feature>
<feature type="non-terminal residue" evidence="1">
    <location>
        <position position="1"/>
    </location>
</feature>
<protein>
    <submittedName>
        <fullName evidence="1">Uncharacterized protein</fullName>
    </submittedName>
</protein>